<dbReference type="SUPFAM" id="SSF57701">
    <property type="entry name" value="Zn2/Cys6 DNA-binding domain"/>
    <property type="match status" value="1"/>
</dbReference>
<feature type="region of interest" description="Disordered" evidence="7">
    <location>
        <begin position="184"/>
        <end position="216"/>
    </location>
</feature>
<keyword evidence="10" id="KW-1185">Reference proteome</keyword>
<dbReference type="Gene3D" id="4.10.240.10">
    <property type="entry name" value="Zn(2)-C6 fungal-type DNA-binding domain"/>
    <property type="match status" value="1"/>
</dbReference>
<evidence type="ECO:0000256" key="2">
    <source>
        <dbReference type="ARBA" id="ARBA00022833"/>
    </source>
</evidence>
<feature type="domain" description="Zn(2)-C6 fungal-type" evidence="8">
    <location>
        <begin position="23"/>
        <end position="55"/>
    </location>
</feature>
<feature type="compositionally biased region" description="Polar residues" evidence="7">
    <location>
        <begin position="71"/>
        <end position="80"/>
    </location>
</feature>
<dbReference type="GO" id="GO:0006351">
    <property type="term" value="P:DNA-templated transcription"/>
    <property type="evidence" value="ECO:0007669"/>
    <property type="project" value="InterPro"/>
</dbReference>
<keyword evidence="5" id="KW-0804">Transcription</keyword>
<keyword evidence="6" id="KW-0539">Nucleus</keyword>
<dbReference type="PROSITE" id="PS50048">
    <property type="entry name" value="ZN2_CY6_FUNGAL_2"/>
    <property type="match status" value="1"/>
</dbReference>
<evidence type="ECO:0000259" key="8">
    <source>
        <dbReference type="PROSITE" id="PS50048"/>
    </source>
</evidence>
<keyword evidence="4" id="KW-0238">DNA-binding</keyword>
<dbReference type="CDD" id="cd12148">
    <property type="entry name" value="fungal_TF_MHR"/>
    <property type="match status" value="1"/>
</dbReference>
<evidence type="ECO:0000256" key="7">
    <source>
        <dbReference type="SAM" id="MobiDB-lite"/>
    </source>
</evidence>
<dbReference type="Pfam" id="PF00172">
    <property type="entry name" value="Zn_clus"/>
    <property type="match status" value="1"/>
</dbReference>
<accession>A0AAE0TZJ3</accession>
<dbReference type="SMART" id="SM00066">
    <property type="entry name" value="GAL4"/>
    <property type="match status" value="1"/>
</dbReference>
<dbReference type="InterPro" id="IPR051430">
    <property type="entry name" value="Fungal_TF_Env_Response"/>
</dbReference>
<reference evidence="9" key="2">
    <citation type="submission" date="2023-06" db="EMBL/GenBank/DDBJ databases">
        <authorList>
            <consortium name="Lawrence Berkeley National Laboratory"/>
            <person name="Haridas S."/>
            <person name="Hensen N."/>
            <person name="Bonometti L."/>
            <person name="Westerberg I."/>
            <person name="Brannstrom I.O."/>
            <person name="Guillou S."/>
            <person name="Cros-Aarteil S."/>
            <person name="Calhoun S."/>
            <person name="Kuo A."/>
            <person name="Mondo S."/>
            <person name="Pangilinan J."/>
            <person name="Riley R."/>
            <person name="LaButti K."/>
            <person name="Andreopoulos B."/>
            <person name="Lipzen A."/>
            <person name="Chen C."/>
            <person name="Yanf M."/>
            <person name="Daum C."/>
            <person name="Ng V."/>
            <person name="Clum A."/>
            <person name="Steindorff A."/>
            <person name="Ohm R."/>
            <person name="Martin F."/>
            <person name="Silar P."/>
            <person name="Natvig D."/>
            <person name="Lalanne C."/>
            <person name="Gautier V."/>
            <person name="Ament-velasquez S.L."/>
            <person name="Kruys A."/>
            <person name="Hutchinson M.I."/>
            <person name="Powell A.J."/>
            <person name="Barry K."/>
            <person name="Miller A.N."/>
            <person name="Grigoriev I.V."/>
            <person name="Debuchy R."/>
            <person name="Gladieux P."/>
            <person name="Thoren M.H."/>
            <person name="Johannesson H."/>
        </authorList>
    </citation>
    <scope>NUCLEOTIDE SEQUENCE</scope>
    <source>
        <strain evidence="9">CBS 232.78</strain>
    </source>
</reference>
<dbReference type="AlphaFoldDB" id="A0AAE0TZJ3"/>
<dbReference type="InterPro" id="IPR001138">
    <property type="entry name" value="Zn2Cys6_DnaBD"/>
</dbReference>
<dbReference type="PANTHER" id="PTHR31944">
    <property type="entry name" value="HEME-RESPONSIVE ZINC FINGER TRANSCRIPTION FACTOR HAP1"/>
    <property type="match status" value="1"/>
</dbReference>
<comment type="caution">
    <text evidence="9">The sequence shown here is derived from an EMBL/GenBank/DDBJ whole genome shotgun (WGS) entry which is preliminary data.</text>
</comment>
<evidence type="ECO:0000313" key="9">
    <source>
        <dbReference type="EMBL" id="KAK3385326.1"/>
    </source>
</evidence>
<reference evidence="9" key="1">
    <citation type="journal article" date="2023" name="Mol. Phylogenet. Evol.">
        <title>Genome-scale phylogeny and comparative genomics of the fungal order Sordariales.</title>
        <authorList>
            <person name="Hensen N."/>
            <person name="Bonometti L."/>
            <person name="Westerberg I."/>
            <person name="Brannstrom I.O."/>
            <person name="Guillou S."/>
            <person name="Cros-Aarteil S."/>
            <person name="Calhoun S."/>
            <person name="Haridas S."/>
            <person name="Kuo A."/>
            <person name="Mondo S."/>
            <person name="Pangilinan J."/>
            <person name="Riley R."/>
            <person name="LaButti K."/>
            <person name="Andreopoulos B."/>
            <person name="Lipzen A."/>
            <person name="Chen C."/>
            <person name="Yan M."/>
            <person name="Daum C."/>
            <person name="Ng V."/>
            <person name="Clum A."/>
            <person name="Steindorff A."/>
            <person name="Ohm R.A."/>
            <person name="Martin F."/>
            <person name="Silar P."/>
            <person name="Natvig D.O."/>
            <person name="Lalanne C."/>
            <person name="Gautier V."/>
            <person name="Ament-Velasquez S.L."/>
            <person name="Kruys A."/>
            <person name="Hutchinson M.I."/>
            <person name="Powell A.J."/>
            <person name="Barry K."/>
            <person name="Miller A.N."/>
            <person name="Grigoriev I.V."/>
            <person name="Debuchy R."/>
            <person name="Gladieux P."/>
            <person name="Hiltunen Thoren M."/>
            <person name="Johannesson H."/>
        </authorList>
    </citation>
    <scope>NUCLEOTIDE SEQUENCE</scope>
    <source>
        <strain evidence="9">CBS 232.78</strain>
    </source>
</reference>
<keyword evidence="3" id="KW-0805">Transcription regulation</keyword>
<protein>
    <submittedName>
        <fullName evidence="9">Fungal-specific transcription factor domain-containing protein</fullName>
    </submittedName>
</protein>
<feature type="compositionally biased region" description="Polar residues" evidence="7">
    <location>
        <begin position="503"/>
        <end position="514"/>
    </location>
</feature>
<keyword evidence="2" id="KW-0862">Zinc</keyword>
<sequence>MDNSPLPLVQRPARKQRRRPALACEQCRVRKVRCDRNSPCGTCVRFRPGNLECTYALAPPALPRGTRRAVPTTSSGSQAIPVTGIPLDPIDGGESPASSAALSSLAPSTSAPLSASNDTNNHTDTSRARDHMGRAGPINFMEPFARQLSSSNPSSQVSSSSAAAIGSLERRVKQLEKELQLALGAPPSSSGNMFPSRRRAAGDVWHTPRPKVPPEPREIEKSFVSLPIRGIMSKTRFFGQSHWANGANFLPPKYKVLLHVMDRAQQEKTSRIYDRFQKCKTLARTIKARRVPALPGMAIGEHIPTRSVADTLVDNYLRTFETVYRVVHIPSFQAEYDRYWEQPQAASQAFIVLMQLCLAIGACFHNDTHSLRAQATGWIYEARVWFLLPPDKAKLLTIPGLQILCLLQIAKQTTGVAADLAWVSAGSLLRAAMLMGLHHDPDNLTRMPLLHAEMRRRLWATILEIDLQASLDTGTLPLISPHDFDTRPPANLDDADLTRHDTSSTTTAENDQGYTQTSAQAGLFATFATRLAITNLINDPHCGSSNAPNYQDTLRLSAELTSHTRSLMQHLHSLPRGDHDSGGSGISPFQLRFIEMAMHRHQLALHLPWWSEAQQDPRRYFSRKTAVDAALALAALVRTPPRDGTNPEGEGEKTDRSHTDFDRLIVCGSGPYRSAPIHASLVLGLEAICLKEEERRNRGLTGAGAAAMGHLRAVFDWTTRWWARRIQAGETNVKSYAFGEVLGSLVEAIEANMSGEATMALVMEQATVRVEECYEMLKAAAGDVEVGDVVGAEENVDLVGQNDGGGVFAGMDFLMEGFFDELRWDDDMVELDQFRHSNADDYPFS</sequence>
<dbReference type="Proteomes" id="UP001285441">
    <property type="component" value="Unassembled WGS sequence"/>
</dbReference>
<dbReference type="SMART" id="SM00906">
    <property type="entry name" value="Fungal_trans"/>
    <property type="match status" value="1"/>
</dbReference>
<organism evidence="9 10">
    <name type="scientific">Podospora didyma</name>
    <dbReference type="NCBI Taxonomy" id="330526"/>
    <lineage>
        <taxon>Eukaryota</taxon>
        <taxon>Fungi</taxon>
        <taxon>Dikarya</taxon>
        <taxon>Ascomycota</taxon>
        <taxon>Pezizomycotina</taxon>
        <taxon>Sordariomycetes</taxon>
        <taxon>Sordariomycetidae</taxon>
        <taxon>Sordariales</taxon>
        <taxon>Podosporaceae</taxon>
        <taxon>Podospora</taxon>
    </lineage>
</organism>
<dbReference type="PANTHER" id="PTHR31944:SF131">
    <property type="entry name" value="HEME-RESPONSIVE ZINC FINGER TRANSCRIPTION FACTOR HAP1"/>
    <property type="match status" value="1"/>
</dbReference>
<name>A0AAE0TZJ3_9PEZI</name>
<feature type="region of interest" description="Disordered" evidence="7">
    <location>
        <begin position="480"/>
        <end position="514"/>
    </location>
</feature>
<dbReference type="CDD" id="cd00067">
    <property type="entry name" value="GAL4"/>
    <property type="match status" value="1"/>
</dbReference>
<dbReference type="EMBL" id="JAULSW010000004">
    <property type="protein sequence ID" value="KAK3385326.1"/>
    <property type="molecule type" value="Genomic_DNA"/>
</dbReference>
<evidence type="ECO:0000256" key="1">
    <source>
        <dbReference type="ARBA" id="ARBA00022723"/>
    </source>
</evidence>
<evidence type="ECO:0000256" key="4">
    <source>
        <dbReference type="ARBA" id="ARBA00023125"/>
    </source>
</evidence>
<evidence type="ECO:0000313" key="10">
    <source>
        <dbReference type="Proteomes" id="UP001285441"/>
    </source>
</evidence>
<keyword evidence="1" id="KW-0479">Metal-binding</keyword>
<dbReference type="GO" id="GO:0001228">
    <property type="term" value="F:DNA-binding transcription activator activity, RNA polymerase II-specific"/>
    <property type="evidence" value="ECO:0007669"/>
    <property type="project" value="TreeGrafter"/>
</dbReference>
<evidence type="ECO:0000256" key="3">
    <source>
        <dbReference type="ARBA" id="ARBA00023015"/>
    </source>
</evidence>
<dbReference type="InterPro" id="IPR007219">
    <property type="entry name" value="XnlR_reg_dom"/>
</dbReference>
<evidence type="ECO:0000256" key="5">
    <source>
        <dbReference type="ARBA" id="ARBA00023163"/>
    </source>
</evidence>
<proteinExistence type="predicted"/>
<gene>
    <name evidence="9" type="ORF">B0H63DRAFT_472729</name>
</gene>
<dbReference type="InterPro" id="IPR036864">
    <property type="entry name" value="Zn2-C6_fun-type_DNA-bd_sf"/>
</dbReference>
<dbReference type="GO" id="GO:0005634">
    <property type="term" value="C:nucleus"/>
    <property type="evidence" value="ECO:0007669"/>
    <property type="project" value="TreeGrafter"/>
</dbReference>
<feature type="region of interest" description="Disordered" evidence="7">
    <location>
        <begin position="62"/>
        <end position="136"/>
    </location>
</feature>
<dbReference type="Pfam" id="PF04082">
    <property type="entry name" value="Fungal_trans"/>
    <property type="match status" value="1"/>
</dbReference>
<evidence type="ECO:0000256" key="6">
    <source>
        <dbReference type="ARBA" id="ARBA00023242"/>
    </source>
</evidence>
<feature type="compositionally biased region" description="Basic and acidic residues" evidence="7">
    <location>
        <begin position="124"/>
        <end position="133"/>
    </location>
</feature>
<dbReference type="GO" id="GO:0000978">
    <property type="term" value="F:RNA polymerase II cis-regulatory region sequence-specific DNA binding"/>
    <property type="evidence" value="ECO:0007669"/>
    <property type="project" value="TreeGrafter"/>
</dbReference>
<dbReference type="GO" id="GO:0008270">
    <property type="term" value="F:zinc ion binding"/>
    <property type="evidence" value="ECO:0007669"/>
    <property type="project" value="InterPro"/>
</dbReference>
<feature type="compositionally biased region" description="Low complexity" evidence="7">
    <location>
        <begin position="95"/>
        <end position="116"/>
    </location>
</feature>